<dbReference type="GO" id="GO:0009898">
    <property type="term" value="C:cytoplasmic side of plasma membrane"/>
    <property type="evidence" value="ECO:0007669"/>
    <property type="project" value="TreeGrafter"/>
</dbReference>
<evidence type="ECO:0000256" key="1">
    <source>
        <dbReference type="ARBA" id="ARBA00004177"/>
    </source>
</evidence>
<dbReference type="PANTHER" id="PTHR22761">
    <property type="entry name" value="CHARGED MULTIVESICULAR BODY PROTEIN"/>
    <property type="match status" value="1"/>
</dbReference>
<evidence type="ECO:0000256" key="3">
    <source>
        <dbReference type="ARBA" id="ARBA00022753"/>
    </source>
</evidence>
<dbReference type="Pfam" id="PF03357">
    <property type="entry name" value="Snf7"/>
    <property type="match status" value="1"/>
</dbReference>
<feature type="compositionally biased region" description="Polar residues" evidence="5">
    <location>
        <begin position="198"/>
        <end position="211"/>
    </location>
</feature>
<dbReference type="PANTHER" id="PTHR22761:SF10">
    <property type="entry name" value="GH13992P"/>
    <property type="match status" value="1"/>
</dbReference>
<sequence>MFFFRKKTDNNEGKCEVDVDSAREKTLKAAQALEQTQKELEEKELKLEQEAAKLALQGDKSGAIMLLKRKKLITQEKEKLANSHLLLEQQLLNLETIRTQQMTMSALSAGMIAQQSISSCLNTNKLEKLSETIKEQQDLQDEISQVLAQSLPTMNEEELLEELSAIQAQEIDKKIIESSASIFESLDSISDKTKNHGESSMISNNRKIIIP</sequence>
<dbReference type="GO" id="GO:0032511">
    <property type="term" value="P:late endosome to vacuole transport via multivesicular body sorting pathway"/>
    <property type="evidence" value="ECO:0007669"/>
    <property type="project" value="TreeGrafter"/>
</dbReference>
<proteinExistence type="inferred from homology"/>
<organism evidence="6 7">
    <name type="scientific">Cryptosporidium muris (strain RN66)</name>
    <dbReference type="NCBI Taxonomy" id="441375"/>
    <lineage>
        <taxon>Eukaryota</taxon>
        <taxon>Sar</taxon>
        <taxon>Alveolata</taxon>
        <taxon>Apicomplexa</taxon>
        <taxon>Conoidasida</taxon>
        <taxon>Coccidia</taxon>
        <taxon>Eucoccidiorida</taxon>
        <taxon>Eimeriorina</taxon>
        <taxon>Cryptosporidiidae</taxon>
        <taxon>Cryptosporidium</taxon>
    </lineage>
</organism>
<keyword evidence="3" id="KW-0967">Endosome</keyword>
<feature type="region of interest" description="Disordered" evidence="5">
    <location>
        <begin position="192"/>
        <end position="211"/>
    </location>
</feature>
<name>B6AIX0_CRYMR</name>
<dbReference type="OrthoDB" id="5592979at2759"/>
<feature type="coiled-coil region" evidence="4">
    <location>
        <begin position="19"/>
        <end position="57"/>
    </location>
</feature>
<dbReference type="Proteomes" id="UP000001460">
    <property type="component" value="Unassembled WGS sequence"/>
</dbReference>
<keyword evidence="4" id="KW-0175">Coiled coil</keyword>
<comment type="subcellular location">
    <subcellularLocation>
        <location evidence="1">Endosome</location>
    </subcellularLocation>
</comment>
<dbReference type="InterPro" id="IPR005024">
    <property type="entry name" value="Snf7_fam"/>
</dbReference>
<dbReference type="EMBL" id="DS989737">
    <property type="protein sequence ID" value="EEA08161.1"/>
    <property type="molecule type" value="Genomic_DNA"/>
</dbReference>
<gene>
    <name evidence="6" type="ORF">CMU_011090</name>
</gene>
<evidence type="ECO:0000313" key="6">
    <source>
        <dbReference type="EMBL" id="EEA08161.1"/>
    </source>
</evidence>
<dbReference type="GO" id="GO:0000815">
    <property type="term" value="C:ESCRT III complex"/>
    <property type="evidence" value="ECO:0007669"/>
    <property type="project" value="TreeGrafter"/>
</dbReference>
<accession>B6AIX0</accession>
<dbReference type="GO" id="GO:0005771">
    <property type="term" value="C:multivesicular body"/>
    <property type="evidence" value="ECO:0007669"/>
    <property type="project" value="TreeGrafter"/>
</dbReference>
<evidence type="ECO:0000256" key="4">
    <source>
        <dbReference type="SAM" id="Coils"/>
    </source>
</evidence>
<keyword evidence="7" id="KW-1185">Reference proteome</keyword>
<dbReference type="Gene3D" id="6.10.140.1230">
    <property type="match status" value="1"/>
</dbReference>
<dbReference type="VEuPathDB" id="CryptoDB:CMU_011090"/>
<dbReference type="OMA" id="DKIDDMM"/>
<dbReference type="RefSeq" id="XP_002142510.1">
    <property type="nucleotide sequence ID" value="XM_002142474.1"/>
</dbReference>
<protein>
    <submittedName>
        <fullName evidence="6">SNF7 family protein</fullName>
    </submittedName>
</protein>
<evidence type="ECO:0000256" key="5">
    <source>
        <dbReference type="SAM" id="MobiDB-lite"/>
    </source>
</evidence>
<dbReference type="eggNOG" id="ENOG502T2F1">
    <property type="taxonomic scope" value="Eukaryota"/>
</dbReference>
<evidence type="ECO:0000313" key="7">
    <source>
        <dbReference type="Proteomes" id="UP000001460"/>
    </source>
</evidence>
<reference evidence="6" key="1">
    <citation type="submission" date="2008-06" db="EMBL/GenBank/DDBJ databases">
        <authorList>
            <person name="Lorenzi H."/>
            <person name="Inman J."/>
            <person name="Miller J."/>
            <person name="Schobel S."/>
            <person name="Amedeo P."/>
            <person name="Caler E.V."/>
            <person name="da Silva J."/>
        </authorList>
    </citation>
    <scope>NUCLEOTIDE SEQUENCE [LARGE SCALE GENOMIC DNA]</scope>
    <source>
        <strain evidence="6">RN66</strain>
    </source>
</reference>
<dbReference type="GeneID" id="6997697"/>
<dbReference type="STRING" id="441375.B6AIX0"/>
<dbReference type="GO" id="GO:0006900">
    <property type="term" value="P:vesicle budding from membrane"/>
    <property type="evidence" value="ECO:0007669"/>
    <property type="project" value="TreeGrafter"/>
</dbReference>
<evidence type="ECO:0000256" key="2">
    <source>
        <dbReference type="ARBA" id="ARBA00006190"/>
    </source>
</evidence>
<comment type="similarity">
    <text evidence="2">Belongs to the SNF7 family.</text>
</comment>
<dbReference type="AlphaFoldDB" id="B6AIX0"/>